<evidence type="ECO:0000256" key="1">
    <source>
        <dbReference type="ARBA" id="ARBA00022679"/>
    </source>
</evidence>
<keyword evidence="1 7" id="KW-0808">Transferase</keyword>
<keyword evidence="4" id="KW-0067">ATP-binding</keyword>
<dbReference type="GO" id="GO:0004788">
    <property type="term" value="F:thiamine diphosphokinase activity"/>
    <property type="evidence" value="ECO:0007669"/>
    <property type="project" value="UniProtKB-UniRule"/>
</dbReference>
<dbReference type="GO" id="GO:0006772">
    <property type="term" value="P:thiamine metabolic process"/>
    <property type="evidence" value="ECO:0007669"/>
    <property type="project" value="UniProtKB-UniRule"/>
</dbReference>
<dbReference type="InterPro" id="IPR007371">
    <property type="entry name" value="TPK_catalytic"/>
</dbReference>
<dbReference type="NCBIfam" id="TIGR01378">
    <property type="entry name" value="thi_PPkinase"/>
    <property type="match status" value="1"/>
</dbReference>
<evidence type="ECO:0000313" key="8">
    <source>
        <dbReference type="Proteomes" id="UP000585681"/>
    </source>
</evidence>
<name>A0A840CAH8_9RHOB</name>
<dbReference type="InterPro" id="IPR036371">
    <property type="entry name" value="TPK_B1-bd_sf"/>
</dbReference>
<dbReference type="InterPro" id="IPR007373">
    <property type="entry name" value="Thiamin_PyroPKinase_B1-bd"/>
</dbReference>
<gene>
    <name evidence="7" type="ORF">GGR17_002823</name>
</gene>
<dbReference type="GO" id="GO:0009229">
    <property type="term" value="P:thiamine diphosphate biosynthetic process"/>
    <property type="evidence" value="ECO:0007669"/>
    <property type="project" value="InterPro"/>
</dbReference>
<evidence type="ECO:0000256" key="5">
    <source>
        <dbReference type="NCBIfam" id="TIGR01378"/>
    </source>
</evidence>
<dbReference type="AlphaFoldDB" id="A0A840CAH8"/>
<reference evidence="7" key="1">
    <citation type="submission" date="2020-08" db="EMBL/GenBank/DDBJ databases">
        <title>Genomic Encyclopedia of Type Strains, Phase IV (KMG-IV): sequencing the most valuable type-strain genomes for metagenomic binning, comparative biology and taxonomic classification.</title>
        <authorList>
            <person name="Goeker M."/>
        </authorList>
    </citation>
    <scope>NUCLEOTIDE SEQUENCE [LARGE SCALE GENOMIC DNA]</scope>
    <source>
        <strain evidence="7">DSM 105040</strain>
    </source>
</reference>
<sequence>MKAMIVQTSEPVALIGGGAVAPADLAEVLTRAPVLVAADGGADRALAAGRMPDAVVGDMDSISEAARAAIPAARLHCVPEQESTDFDKCLRMIEAPLIFGLGFLGPRLDHQLAVLTGLTRQTEKRCILIGEHDIAFLCPPRLAITLEPGTRVSLFPMGPVTGQSRGLKWPIDGIGFAPDGRIGTSNEATGGAVELTVAAPRMVVILPRAALAAAAGALSG</sequence>
<dbReference type="InterPro" id="IPR006282">
    <property type="entry name" value="Thi_PPkinase"/>
</dbReference>
<dbReference type="GO" id="GO:0005524">
    <property type="term" value="F:ATP binding"/>
    <property type="evidence" value="ECO:0007669"/>
    <property type="project" value="UniProtKB-KW"/>
</dbReference>
<feature type="domain" description="Thiamin pyrophosphokinase thiamin-binding" evidence="6">
    <location>
        <begin position="130"/>
        <end position="203"/>
    </location>
</feature>
<organism evidence="7 8">
    <name type="scientific">Actibacterium naphthalenivorans</name>
    <dbReference type="NCBI Taxonomy" id="1614693"/>
    <lineage>
        <taxon>Bacteria</taxon>
        <taxon>Pseudomonadati</taxon>
        <taxon>Pseudomonadota</taxon>
        <taxon>Alphaproteobacteria</taxon>
        <taxon>Rhodobacterales</taxon>
        <taxon>Roseobacteraceae</taxon>
        <taxon>Actibacterium</taxon>
    </lineage>
</organism>
<dbReference type="GO" id="GO:0030975">
    <property type="term" value="F:thiamine binding"/>
    <property type="evidence" value="ECO:0007669"/>
    <property type="project" value="InterPro"/>
</dbReference>
<dbReference type="CDD" id="cd07995">
    <property type="entry name" value="TPK"/>
    <property type="match status" value="1"/>
</dbReference>
<dbReference type="Gene3D" id="3.40.50.10240">
    <property type="entry name" value="Thiamin pyrophosphokinase, catalytic domain"/>
    <property type="match status" value="1"/>
</dbReference>
<dbReference type="PANTHER" id="PTHR41299">
    <property type="entry name" value="THIAMINE PYROPHOSPHOKINASE"/>
    <property type="match status" value="1"/>
</dbReference>
<dbReference type="SUPFAM" id="SSF63999">
    <property type="entry name" value="Thiamin pyrophosphokinase, catalytic domain"/>
    <property type="match status" value="1"/>
</dbReference>
<evidence type="ECO:0000259" key="6">
    <source>
        <dbReference type="SMART" id="SM00983"/>
    </source>
</evidence>
<dbReference type="RefSeq" id="WP_054539356.1">
    <property type="nucleotide sequence ID" value="NZ_JACIEQ010000004.1"/>
</dbReference>
<dbReference type="Proteomes" id="UP000585681">
    <property type="component" value="Unassembled WGS sequence"/>
</dbReference>
<comment type="caution">
    <text evidence="7">The sequence shown here is derived from an EMBL/GenBank/DDBJ whole genome shotgun (WGS) entry which is preliminary data.</text>
</comment>
<dbReference type="InterPro" id="IPR036759">
    <property type="entry name" value="TPK_catalytic_sf"/>
</dbReference>
<dbReference type="PANTHER" id="PTHR41299:SF1">
    <property type="entry name" value="THIAMINE PYROPHOSPHOKINASE"/>
    <property type="match status" value="1"/>
</dbReference>
<keyword evidence="3 7" id="KW-0418">Kinase</keyword>
<dbReference type="SUPFAM" id="SSF63862">
    <property type="entry name" value="Thiamin pyrophosphokinase, substrate-binding domain"/>
    <property type="match status" value="1"/>
</dbReference>
<keyword evidence="8" id="KW-1185">Reference proteome</keyword>
<evidence type="ECO:0000256" key="2">
    <source>
        <dbReference type="ARBA" id="ARBA00022741"/>
    </source>
</evidence>
<evidence type="ECO:0000313" key="7">
    <source>
        <dbReference type="EMBL" id="MBB4023001.1"/>
    </source>
</evidence>
<dbReference type="GO" id="GO:0016301">
    <property type="term" value="F:kinase activity"/>
    <property type="evidence" value="ECO:0007669"/>
    <property type="project" value="UniProtKB-KW"/>
</dbReference>
<dbReference type="Pfam" id="PF04263">
    <property type="entry name" value="TPK_catalytic"/>
    <property type="match status" value="1"/>
</dbReference>
<dbReference type="EC" id="2.7.6.2" evidence="5"/>
<protein>
    <recommendedName>
        <fullName evidence="5">Thiamine diphosphokinase</fullName>
        <ecNumber evidence="5">2.7.6.2</ecNumber>
    </recommendedName>
</protein>
<evidence type="ECO:0000256" key="4">
    <source>
        <dbReference type="ARBA" id="ARBA00022840"/>
    </source>
</evidence>
<keyword evidence="2" id="KW-0547">Nucleotide-binding</keyword>
<dbReference type="Pfam" id="PF04265">
    <property type="entry name" value="TPK_B1_binding"/>
    <property type="match status" value="1"/>
</dbReference>
<dbReference type="SMART" id="SM00983">
    <property type="entry name" value="TPK_B1_binding"/>
    <property type="match status" value="1"/>
</dbReference>
<evidence type="ECO:0000256" key="3">
    <source>
        <dbReference type="ARBA" id="ARBA00022777"/>
    </source>
</evidence>
<accession>A0A840CAH8</accession>
<dbReference type="EMBL" id="JACIEQ010000004">
    <property type="protein sequence ID" value="MBB4023001.1"/>
    <property type="molecule type" value="Genomic_DNA"/>
</dbReference>
<dbReference type="InterPro" id="IPR053149">
    <property type="entry name" value="TPK"/>
</dbReference>
<proteinExistence type="predicted"/>